<dbReference type="SUPFAM" id="SSF102198">
    <property type="entry name" value="Putative cyclase"/>
    <property type="match status" value="1"/>
</dbReference>
<sequence>MPVIDLTRPLSAATEPYRQEGYSDPPIAITPWCGIAERGFAVSALALGTQSGTHIDAPAHFAEGGPTLEALAPEALLGPYTRIDLRRGQALPVLPARAEPILLLDARGGARLSAAMLEALIRLEAPLWVMAGEITVPGEAPLRFHERIAQAGIYLVEDLAEPELADFPPRGEIIALPLALQGTTGSPCRVLLRY</sequence>
<proteinExistence type="predicted"/>
<dbReference type="Pfam" id="PF04199">
    <property type="entry name" value="Cyclase"/>
    <property type="match status" value="1"/>
</dbReference>
<evidence type="ECO:0000313" key="1">
    <source>
        <dbReference type="EMBL" id="SLN42426.1"/>
    </source>
</evidence>
<dbReference type="InterPro" id="IPR007325">
    <property type="entry name" value="KFase/CYL"/>
</dbReference>
<name>A0A1Y5SPK2_9RHOB</name>
<keyword evidence="1" id="KW-0378">Hydrolase</keyword>
<dbReference type="OrthoDB" id="9777007at2"/>
<evidence type="ECO:0000313" key="2">
    <source>
        <dbReference type="Proteomes" id="UP000193409"/>
    </source>
</evidence>
<gene>
    <name evidence="1" type="primary">kynB</name>
    <name evidence="1" type="ORF">PSA7680_02123</name>
</gene>
<dbReference type="AlphaFoldDB" id="A0A1Y5SPK2"/>
<reference evidence="1 2" key="1">
    <citation type="submission" date="2017-03" db="EMBL/GenBank/DDBJ databases">
        <authorList>
            <person name="Afonso C.L."/>
            <person name="Miller P.J."/>
            <person name="Scott M.A."/>
            <person name="Spackman E."/>
            <person name="Goraichik I."/>
            <person name="Dimitrov K.M."/>
            <person name="Suarez D.L."/>
            <person name="Swayne D.E."/>
        </authorList>
    </citation>
    <scope>NUCLEOTIDE SEQUENCE [LARGE SCALE GENOMIC DNA]</scope>
    <source>
        <strain evidence="1 2">CECT 7680</strain>
    </source>
</reference>
<dbReference type="GO" id="GO:0019441">
    <property type="term" value="P:L-tryptophan catabolic process to kynurenine"/>
    <property type="evidence" value="ECO:0007669"/>
    <property type="project" value="InterPro"/>
</dbReference>
<dbReference type="Gene3D" id="3.50.30.50">
    <property type="entry name" value="Putative cyclase"/>
    <property type="match status" value="2"/>
</dbReference>
<dbReference type="EMBL" id="FWFQ01000013">
    <property type="protein sequence ID" value="SLN42426.1"/>
    <property type="molecule type" value="Genomic_DNA"/>
</dbReference>
<dbReference type="RefSeq" id="WP_085868672.1">
    <property type="nucleotide sequence ID" value="NZ_FWFQ01000013.1"/>
</dbReference>
<organism evidence="1 2">
    <name type="scientific">Pseudoruegeria aquimaris</name>
    <dbReference type="NCBI Taxonomy" id="393663"/>
    <lineage>
        <taxon>Bacteria</taxon>
        <taxon>Pseudomonadati</taxon>
        <taxon>Pseudomonadota</taxon>
        <taxon>Alphaproteobacteria</taxon>
        <taxon>Rhodobacterales</taxon>
        <taxon>Roseobacteraceae</taxon>
        <taxon>Pseudoruegeria</taxon>
    </lineage>
</organism>
<dbReference type="GO" id="GO:0004061">
    <property type="term" value="F:arylformamidase activity"/>
    <property type="evidence" value="ECO:0007669"/>
    <property type="project" value="UniProtKB-EC"/>
</dbReference>
<accession>A0A1Y5SPK2</accession>
<keyword evidence="2" id="KW-1185">Reference proteome</keyword>
<dbReference type="EC" id="3.5.1.9" evidence="1"/>
<protein>
    <submittedName>
        <fullName evidence="1">Kynurenine formamidase</fullName>
        <ecNumber evidence="1">3.5.1.9</ecNumber>
    </submittedName>
</protein>
<dbReference type="InterPro" id="IPR037175">
    <property type="entry name" value="KFase_sf"/>
</dbReference>
<dbReference type="Proteomes" id="UP000193409">
    <property type="component" value="Unassembled WGS sequence"/>
</dbReference>